<feature type="compositionally biased region" description="Basic residues" evidence="1">
    <location>
        <begin position="338"/>
        <end position="351"/>
    </location>
</feature>
<dbReference type="RefSeq" id="XP_038777677.1">
    <property type="nucleotide sequence ID" value="XM_038921749.1"/>
</dbReference>
<organism evidence="2 3">
    <name type="scientific">Eeniella nana</name>
    <name type="common">Yeast</name>
    <name type="synonym">Brettanomyces nanus</name>
    <dbReference type="NCBI Taxonomy" id="13502"/>
    <lineage>
        <taxon>Eukaryota</taxon>
        <taxon>Fungi</taxon>
        <taxon>Dikarya</taxon>
        <taxon>Ascomycota</taxon>
        <taxon>Saccharomycotina</taxon>
        <taxon>Pichiomycetes</taxon>
        <taxon>Pichiales</taxon>
        <taxon>Pichiaceae</taxon>
        <taxon>Brettanomyces</taxon>
    </lineage>
</organism>
<sequence>MNLDQTRLMKFLQYSRENARKMENLSTAKQLDYVLNSKEVLKEMADLVVDHDGKMLPLSSLKDPIHELLNILLTNEQQQNHSQPLDLYDPSTENNMRELQQIMMQNPQKRQHFFDSMTQNIGALQKGRCVQKHSSGGSEELIKENEKRTIPTVAPINQMENPRAKDEHSDKETQKKEKQKKNQHRSGNQPSKYSDAKPFPQDNSNDKSSCEFTLEYDKNGELVNTGSGADDLLKRNINNQIVKALESYKLNENAEVDLANVIAKTIEKNNVFIKEIQDLQDANKPKQIEEEELVEDDENNVQPTDRDTPIISKYPSTGSNDYPSEAAPSKNTTNGSKSSKKKKKKKKKKKENHANDKNRRKGGEVDADWVCEFCEYEKVFGVKPICLMNWFDRKMADQEKRDMYQRHPRRRESRNREEHTHSGKRSTKTDQQSLQMAASTPPP</sequence>
<feature type="compositionally biased region" description="Basic and acidic residues" evidence="1">
    <location>
        <begin position="140"/>
        <end position="149"/>
    </location>
</feature>
<keyword evidence="3" id="KW-1185">Reference proteome</keyword>
<feature type="compositionally biased region" description="Basic and acidic residues" evidence="1">
    <location>
        <begin position="352"/>
        <end position="362"/>
    </location>
</feature>
<feature type="region of interest" description="Disordered" evidence="1">
    <location>
        <begin position="290"/>
        <end position="362"/>
    </location>
</feature>
<feature type="compositionally biased region" description="Polar residues" evidence="1">
    <location>
        <begin position="429"/>
        <end position="443"/>
    </location>
</feature>
<evidence type="ECO:0000313" key="2">
    <source>
        <dbReference type="EMBL" id="QPG74112.1"/>
    </source>
</evidence>
<feature type="compositionally biased region" description="Basic and acidic residues" evidence="1">
    <location>
        <begin position="162"/>
        <end position="176"/>
    </location>
</feature>
<evidence type="ECO:0000313" key="3">
    <source>
        <dbReference type="Proteomes" id="UP000662931"/>
    </source>
</evidence>
<dbReference type="GeneID" id="62194835"/>
<gene>
    <name evidence="2" type="ORF">FOA43_001434</name>
</gene>
<feature type="compositionally biased region" description="Acidic residues" evidence="1">
    <location>
        <begin position="290"/>
        <end position="299"/>
    </location>
</feature>
<feature type="region of interest" description="Disordered" evidence="1">
    <location>
        <begin position="126"/>
        <end position="209"/>
    </location>
</feature>
<dbReference type="AlphaFoldDB" id="A0A875S1Z7"/>
<name>A0A875S1Z7_EENNA</name>
<reference evidence="2" key="1">
    <citation type="submission" date="2020-10" db="EMBL/GenBank/DDBJ databases">
        <authorList>
            <person name="Roach M.J.R."/>
        </authorList>
    </citation>
    <scope>NUCLEOTIDE SEQUENCE</scope>
    <source>
        <strain evidence="2">CBS 1945</strain>
    </source>
</reference>
<proteinExistence type="predicted"/>
<protein>
    <submittedName>
        <fullName evidence="2">Uncharacterized protein</fullName>
    </submittedName>
</protein>
<feature type="compositionally biased region" description="Basic and acidic residues" evidence="1">
    <location>
        <begin position="394"/>
        <end position="405"/>
    </location>
</feature>
<dbReference type="OrthoDB" id="3995391at2759"/>
<evidence type="ECO:0000256" key="1">
    <source>
        <dbReference type="SAM" id="MobiDB-lite"/>
    </source>
</evidence>
<dbReference type="Proteomes" id="UP000662931">
    <property type="component" value="Chromosome 1"/>
</dbReference>
<dbReference type="KEGG" id="bnn:FOA43_001434"/>
<feature type="region of interest" description="Disordered" evidence="1">
    <location>
        <begin position="394"/>
        <end position="443"/>
    </location>
</feature>
<dbReference type="EMBL" id="CP064812">
    <property type="protein sequence ID" value="QPG74112.1"/>
    <property type="molecule type" value="Genomic_DNA"/>
</dbReference>
<accession>A0A875S1Z7</accession>